<reference evidence="2 3" key="1">
    <citation type="submission" date="2021-06" db="EMBL/GenBank/DDBJ databases">
        <title>Caerostris extrusa draft genome.</title>
        <authorList>
            <person name="Kono N."/>
            <person name="Arakawa K."/>
        </authorList>
    </citation>
    <scope>NUCLEOTIDE SEQUENCE [LARGE SCALE GENOMIC DNA]</scope>
</reference>
<protein>
    <submittedName>
        <fullName evidence="2">Uncharacterized protein</fullName>
    </submittedName>
</protein>
<gene>
    <name evidence="2" type="ORF">CEXT_441061</name>
</gene>
<dbReference type="Proteomes" id="UP001054945">
    <property type="component" value="Unassembled WGS sequence"/>
</dbReference>
<dbReference type="AlphaFoldDB" id="A0AAV4NE24"/>
<name>A0AAV4NE24_CAEEX</name>
<dbReference type="EMBL" id="BPLR01020831">
    <property type="protein sequence ID" value="GIX83079.1"/>
    <property type="molecule type" value="Genomic_DNA"/>
</dbReference>
<comment type="caution">
    <text evidence="2">The sequence shown here is derived from an EMBL/GenBank/DDBJ whole genome shotgun (WGS) entry which is preliminary data.</text>
</comment>
<proteinExistence type="predicted"/>
<keyword evidence="3" id="KW-1185">Reference proteome</keyword>
<organism evidence="2 3">
    <name type="scientific">Caerostris extrusa</name>
    <name type="common">Bark spider</name>
    <name type="synonym">Caerostris bankana</name>
    <dbReference type="NCBI Taxonomy" id="172846"/>
    <lineage>
        <taxon>Eukaryota</taxon>
        <taxon>Metazoa</taxon>
        <taxon>Ecdysozoa</taxon>
        <taxon>Arthropoda</taxon>
        <taxon>Chelicerata</taxon>
        <taxon>Arachnida</taxon>
        <taxon>Araneae</taxon>
        <taxon>Araneomorphae</taxon>
        <taxon>Entelegynae</taxon>
        <taxon>Araneoidea</taxon>
        <taxon>Araneidae</taxon>
        <taxon>Caerostris</taxon>
    </lineage>
</organism>
<sequence>MEGETSTGGNRRLPFLSHNGRPREFPKIRPTALLSLVQKHDESCFRAAGECATMDSPMHKRFIQPYYGGRLSNCRLHPLPQTF</sequence>
<evidence type="ECO:0000313" key="3">
    <source>
        <dbReference type="Proteomes" id="UP001054945"/>
    </source>
</evidence>
<feature type="region of interest" description="Disordered" evidence="1">
    <location>
        <begin position="1"/>
        <end position="24"/>
    </location>
</feature>
<evidence type="ECO:0000313" key="2">
    <source>
        <dbReference type="EMBL" id="GIX83079.1"/>
    </source>
</evidence>
<evidence type="ECO:0000256" key="1">
    <source>
        <dbReference type="SAM" id="MobiDB-lite"/>
    </source>
</evidence>
<accession>A0AAV4NE24</accession>